<evidence type="ECO:0000256" key="1">
    <source>
        <dbReference type="SAM" id="MobiDB-lite"/>
    </source>
</evidence>
<evidence type="ECO:0000313" key="2">
    <source>
        <dbReference type="EMBL" id="EDQ49020.1"/>
    </source>
</evidence>
<proteinExistence type="predicted"/>
<name>A9U5N2_PHYPA</name>
<dbReference type="HOGENOM" id="CLU_2363584_0_0_1"/>
<gene>
    <name evidence="2" type="ORF">PHYPADRAFT_102752</name>
</gene>
<dbReference type="AlphaFoldDB" id="A9U5N2"/>
<protein>
    <submittedName>
        <fullName evidence="2">Predicted protein</fullName>
    </submittedName>
</protein>
<sequence length="102" mass="11249">MRPDSVGQFNEVPTTEALIPFQGIPFSMSFRENILSVERSSYKREFYGGGSTVPIRSLGRKNRGPHGVKGEKKKKKKAFGDRDFGIGELASSSFKSLPKPAV</sequence>
<reference evidence="2" key="1">
    <citation type="journal article" date="2008" name="Science">
        <title>The Physcomitrella genome reveals evolutionary insights into the conquest of land by plants.</title>
        <authorList>
            <person name="Rensing S."/>
            <person name="Lang D."/>
            <person name="Zimmer A."/>
            <person name="Terry A."/>
            <person name="Salamov A."/>
            <person name="Shapiro H."/>
            <person name="Nishiyama T."/>
            <person name="Perroud P.-F."/>
            <person name="Lindquist E."/>
            <person name="Kamisugi Y."/>
            <person name="Tanahashi T."/>
            <person name="Sakakibara K."/>
            <person name="Fujita T."/>
            <person name="Oishi K."/>
            <person name="Shin-I T."/>
            <person name="Kuroki Y."/>
            <person name="Toyoda A."/>
            <person name="Suzuki Y."/>
            <person name="Hashimoto A."/>
            <person name="Yamaguchi K."/>
            <person name="Sugano A."/>
            <person name="Kohara Y."/>
            <person name="Fujiyama A."/>
            <person name="Anterola A."/>
            <person name="Aoki S."/>
            <person name="Ashton N."/>
            <person name="Barbazuk W.B."/>
            <person name="Barker E."/>
            <person name="Bennetzen J."/>
            <person name="Bezanilla M."/>
            <person name="Blankenship R."/>
            <person name="Cho S.H."/>
            <person name="Dutcher S."/>
            <person name="Estelle M."/>
            <person name="Fawcett J.A."/>
            <person name="Gundlach H."/>
            <person name="Hanada K."/>
            <person name="Heyl A."/>
            <person name="Hicks K.A."/>
            <person name="Hugh J."/>
            <person name="Lohr M."/>
            <person name="Mayer K."/>
            <person name="Melkozernov A."/>
            <person name="Murata T."/>
            <person name="Nelson D."/>
            <person name="Pils B."/>
            <person name="Prigge M."/>
            <person name="Reiss B."/>
            <person name="Renner T."/>
            <person name="Rombauts S."/>
            <person name="Rushton P."/>
            <person name="Sanderfoot A."/>
            <person name="Schween G."/>
            <person name="Shiu S.-H."/>
            <person name="Stueber K."/>
            <person name="Theodoulou F.L."/>
            <person name="Tu H."/>
            <person name="Van de Peer Y."/>
            <person name="Verrier P.J."/>
            <person name="Waters E."/>
            <person name="Wood A."/>
            <person name="Yang L."/>
            <person name="Cove D."/>
            <person name="Cuming A."/>
            <person name="Hasebe M."/>
            <person name="Lucas S."/>
            <person name="Mishler D.B."/>
            <person name="Reski R."/>
            <person name="Grigoriev I."/>
            <person name="Quatrano R.S."/>
            <person name="Boore J.L."/>
        </authorList>
    </citation>
    <scope>NUCLEOTIDE SEQUENCE [LARGE SCALE GENOMIC DNA]</scope>
</reference>
<feature type="region of interest" description="Disordered" evidence="1">
    <location>
        <begin position="53"/>
        <end position="79"/>
    </location>
</feature>
<organism>
    <name type="scientific">Physcomitrium patens</name>
    <name type="common">Spreading-leaved earth moss</name>
    <name type="synonym">Physcomitrella patens</name>
    <dbReference type="NCBI Taxonomy" id="3218"/>
    <lineage>
        <taxon>Eukaryota</taxon>
        <taxon>Viridiplantae</taxon>
        <taxon>Streptophyta</taxon>
        <taxon>Embryophyta</taxon>
        <taxon>Bryophyta</taxon>
        <taxon>Bryophytina</taxon>
        <taxon>Bryopsida</taxon>
        <taxon>Funariidae</taxon>
        <taxon>Funariales</taxon>
        <taxon>Funariaceae</taxon>
        <taxon>Physcomitrium</taxon>
    </lineage>
</organism>
<feature type="compositionally biased region" description="Basic residues" evidence="1">
    <location>
        <begin position="58"/>
        <end position="77"/>
    </location>
</feature>
<accession>A9U5N2</accession>
<dbReference type="EMBL" id="DS545568">
    <property type="protein sequence ID" value="EDQ49020.1"/>
    <property type="molecule type" value="Genomic_DNA"/>
</dbReference>